<dbReference type="Pfam" id="PF13279">
    <property type="entry name" value="4HBT_2"/>
    <property type="match status" value="1"/>
</dbReference>
<dbReference type="InterPro" id="IPR029069">
    <property type="entry name" value="HotDog_dom_sf"/>
</dbReference>
<dbReference type="PIRSF" id="PIRSF003230">
    <property type="entry name" value="YbgC"/>
    <property type="match status" value="1"/>
</dbReference>
<name>A0A7D5KSV7_9EURY</name>
<evidence type="ECO:0000313" key="3">
    <source>
        <dbReference type="EMBL" id="QLG50777.1"/>
    </source>
</evidence>
<keyword evidence="4" id="KW-1185">Reference proteome</keyword>
<dbReference type="OrthoDB" id="56956at2157"/>
<comment type="similarity">
    <text evidence="1">Belongs to the 4-hydroxybenzoyl-CoA thioesterase family.</text>
</comment>
<protein>
    <submittedName>
        <fullName evidence="3">Acyl-CoA thioesterase</fullName>
    </submittedName>
</protein>
<dbReference type="PANTHER" id="PTHR31793">
    <property type="entry name" value="4-HYDROXYBENZOYL-COA THIOESTERASE FAMILY MEMBER"/>
    <property type="match status" value="1"/>
</dbReference>
<evidence type="ECO:0000256" key="1">
    <source>
        <dbReference type="ARBA" id="ARBA00005953"/>
    </source>
</evidence>
<accession>A0A7D5KSV7</accession>
<reference evidence="3 4" key="1">
    <citation type="submission" date="2020-07" db="EMBL/GenBank/DDBJ databases">
        <authorList>
            <person name="Cui H."/>
        </authorList>
    </citation>
    <scope>NUCLEOTIDE SEQUENCE [LARGE SCALE GENOMIC DNA]</scope>
    <source>
        <strain evidence="3 4">YPL8</strain>
    </source>
</reference>
<dbReference type="GeneID" id="56035426"/>
<evidence type="ECO:0000256" key="2">
    <source>
        <dbReference type="ARBA" id="ARBA00022801"/>
    </source>
</evidence>
<evidence type="ECO:0000313" key="4">
    <source>
        <dbReference type="Proteomes" id="UP000509241"/>
    </source>
</evidence>
<dbReference type="CDD" id="cd00586">
    <property type="entry name" value="4HBT"/>
    <property type="match status" value="1"/>
</dbReference>
<organism evidence="3 4">
    <name type="scientific">Natrinema halophilum</name>
    <dbReference type="NCBI Taxonomy" id="1699371"/>
    <lineage>
        <taxon>Archaea</taxon>
        <taxon>Methanobacteriati</taxon>
        <taxon>Methanobacteriota</taxon>
        <taxon>Stenosarchaea group</taxon>
        <taxon>Halobacteria</taxon>
        <taxon>Halobacteriales</taxon>
        <taxon>Natrialbaceae</taxon>
        <taxon>Natrinema</taxon>
    </lineage>
</organism>
<dbReference type="SUPFAM" id="SSF54637">
    <property type="entry name" value="Thioesterase/thiol ester dehydrase-isomerase"/>
    <property type="match status" value="1"/>
</dbReference>
<dbReference type="InterPro" id="IPR050563">
    <property type="entry name" value="4-hydroxybenzoyl-CoA_TE"/>
</dbReference>
<dbReference type="KEGG" id="haly:HYG82_19005"/>
<dbReference type="EMBL" id="CP058601">
    <property type="protein sequence ID" value="QLG50777.1"/>
    <property type="molecule type" value="Genomic_DNA"/>
</dbReference>
<dbReference type="Proteomes" id="UP000509241">
    <property type="component" value="Chromosome"/>
</dbReference>
<dbReference type="Gene3D" id="3.10.129.10">
    <property type="entry name" value="Hotdog Thioesterase"/>
    <property type="match status" value="1"/>
</dbReference>
<proteinExistence type="inferred from homology"/>
<dbReference type="GO" id="GO:0047617">
    <property type="term" value="F:fatty acyl-CoA hydrolase activity"/>
    <property type="evidence" value="ECO:0007669"/>
    <property type="project" value="TreeGrafter"/>
</dbReference>
<gene>
    <name evidence="3" type="ORF">HYG82_19005</name>
</gene>
<dbReference type="InterPro" id="IPR006684">
    <property type="entry name" value="YbgC/YbaW"/>
</dbReference>
<dbReference type="AlphaFoldDB" id="A0A7D5KSV7"/>
<sequence length="136" mass="14823">MGSEFTVDVSARYRDLDPMNHVNHAVYASYLETGRTTYLREIGGIDSGTISFVIVNLEISYERPITIDDDPTIALAVTGLGESSCTMDYEIRVDGDIAATAETTIVHVDPESGRPSPIPDGVAQRIREYEAIETPG</sequence>
<dbReference type="RefSeq" id="WP_179263605.1">
    <property type="nucleotide sequence ID" value="NZ_CP058601.1"/>
</dbReference>
<dbReference type="PANTHER" id="PTHR31793:SF27">
    <property type="entry name" value="NOVEL THIOESTERASE SUPERFAMILY DOMAIN AND SAPOSIN A-TYPE DOMAIN CONTAINING PROTEIN (0610012H03RIK)"/>
    <property type="match status" value="1"/>
</dbReference>
<keyword evidence="2" id="KW-0378">Hydrolase</keyword>